<reference evidence="4" key="1">
    <citation type="submission" date="2020-05" db="EMBL/GenBank/DDBJ databases">
        <title>Frigoriglobus tundricola gen. nov., sp. nov., a psychrotolerant cellulolytic planctomycete of the family Gemmataceae with two divergent copies of 16S rRNA gene.</title>
        <authorList>
            <person name="Kulichevskaya I.S."/>
            <person name="Ivanova A.A."/>
            <person name="Naumoff D.G."/>
            <person name="Beletsky A.V."/>
            <person name="Rijpstra W.I.C."/>
            <person name="Sinninghe Damste J.S."/>
            <person name="Mardanov A.V."/>
            <person name="Ravin N.V."/>
            <person name="Dedysh S.N."/>
        </authorList>
    </citation>
    <scope>NUCLEOTIDE SEQUENCE [LARGE SCALE GENOMIC DNA]</scope>
    <source>
        <strain evidence="4">PL17</strain>
    </source>
</reference>
<sequence>MKKRALIVVTALLLAAAGLTVAQQQNATMPVHPVGTGVALPPPSHGGVPPGFVPPTISVPAASVAKEVKPEDLTIEQLIEAMEKTRDEIAEREKKNKAMLKVLQEKVNKLKVRMDSFSGKPEAPAIPSPASPYPAPEANLRAFPAQVPSADPLPPPPANSPAPQQP</sequence>
<dbReference type="AlphaFoldDB" id="A0A6M5Z3L7"/>
<accession>A0A6M5Z3L7</accession>
<dbReference type="EMBL" id="CP053452">
    <property type="protein sequence ID" value="QJX00998.1"/>
    <property type="molecule type" value="Genomic_DNA"/>
</dbReference>
<dbReference type="RefSeq" id="WP_171475635.1">
    <property type="nucleotide sequence ID" value="NZ_CP053452.2"/>
</dbReference>
<gene>
    <name evidence="3" type="ORF">FTUN_8636</name>
</gene>
<feature type="compositionally biased region" description="Pro residues" evidence="1">
    <location>
        <begin position="124"/>
        <end position="135"/>
    </location>
</feature>
<keyword evidence="4" id="KW-1185">Reference proteome</keyword>
<feature type="chain" id="PRO_5026785279" evidence="2">
    <location>
        <begin position="23"/>
        <end position="166"/>
    </location>
</feature>
<evidence type="ECO:0000256" key="1">
    <source>
        <dbReference type="SAM" id="MobiDB-lite"/>
    </source>
</evidence>
<proteinExistence type="predicted"/>
<keyword evidence="2" id="KW-0732">Signal</keyword>
<name>A0A6M5Z3L7_9BACT</name>
<evidence type="ECO:0000313" key="3">
    <source>
        <dbReference type="EMBL" id="QJX00998.1"/>
    </source>
</evidence>
<dbReference type="KEGG" id="ftj:FTUN_8636"/>
<evidence type="ECO:0000256" key="2">
    <source>
        <dbReference type="SAM" id="SignalP"/>
    </source>
</evidence>
<dbReference type="Proteomes" id="UP000503447">
    <property type="component" value="Chromosome"/>
</dbReference>
<feature type="compositionally biased region" description="Pro residues" evidence="1">
    <location>
        <begin position="151"/>
        <end position="166"/>
    </location>
</feature>
<evidence type="ECO:0000313" key="4">
    <source>
        <dbReference type="Proteomes" id="UP000503447"/>
    </source>
</evidence>
<protein>
    <submittedName>
        <fullName evidence="3">Uncharacterized protein</fullName>
    </submittedName>
</protein>
<feature type="region of interest" description="Disordered" evidence="1">
    <location>
        <begin position="115"/>
        <end position="166"/>
    </location>
</feature>
<feature type="signal peptide" evidence="2">
    <location>
        <begin position="1"/>
        <end position="22"/>
    </location>
</feature>
<organism evidence="3 4">
    <name type="scientific">Frigoriglobus tundricola</name>
    <dbReference type="NCBI Taxonomy" id="2774151"/>
    <lineage>
        <taxon>Bacteria</taxon>
        <taxon>Pseudomonadati</taxon>
        <taxon>Planctomycetota</taxon>
        <taxon>Planctomycetia</taxon>
        <taxon>Gemmatales</taxon>
        <taxon>Gemmataceae</taxon>
        <taxon>Frigoriglobus</taxon>
    </lineage>
</organism>